<gene>
    <name evidence="1" type="ORF">OXX778_LOCUS15880</name>
</gene>
<evidence type="ECO:0000313" key="1">
    <source>
        <dbReference type="EMBL" id="CAF0990380.1"/>
    </source>
</evidence>
<dbReference type="EMBL" id="CAJNOC010003604">
    <property type="protein sequence ID" value="CAF0990380.1"/>
    <property type="molecule type" value="Genomic_DNA"/>
</dbReference>
<accession>A0A814G2H8</accession>
<keyword evidence="2" id="KW-1185">Reference proteome</keyword>
<organism evidence="1 2">
    <name type="scientific">Brachionus calyciflorus</name>
    <dbReference type="NCBI Taxonomy" id="104777"/>
    <lineage>
        <taxon>Eukaryota</taxon>
        <taxon>Metazoa</taxon>
        <taxon>Spiralia</taxon>
        <taxon>Gnathifera</taxon>
        <taxon>Rotifera</taxon>
        <taxon>Eurotatoria</taxon>
        <taxon>Monogononta</taxon>
        <taxon>Pseudotrocha</taxon>
        <taxon>Ploima</taxon>
        <taxon>Brachionidae</taxon>
        <taxon>Brachionus</taxon>
    </lineage>
</organism>
<comment type="caution">
    <text evidence="1">The sequence shown here is derived from an EMBL/GenBank/DDBJ whole genome shotgun (WGS) entry which is preliminary data.</text>
</comment>
<sequence length="41" mass="4517">MGNGATKKEKKQKTYLLQTCEEHEGSINCMDLSEDGSVLVT</sequence>
<proteinExistence type="predicted"/>
<protein>
    <submittedName>
        <fullName evidence="1">Uncharacterized protein</fullName>
    </submittedName>
</protein>
<dbReference type="Gene3D" id="2.130.10.10">
    <property type="entry name" value="YVTN repeat-like/Quinoprotein amine dehydrogenase"/>
    <property type="match status" value="1"/>
</dbReference>
<dbReference type="Proteomes" id="UP000663879">
    <property type="component" value="Unassembled WGS sequence"/>
</dbReference>
<reference evidence="1" key="1">
    <citation type="submission" date="2021-02" db="EMBL/GenBank/DDBJ databases">
        <authorList>
            <person name="Nowell W R."/>
        </authorList>
    </citation>
    <scope>NUCLEOTIDE SEQUENCE</scope>
    <source>
        <strain evidence="1">Ploen Becks lab</strain>
    </source>
</reference>
<feature type="non-terminal residue" evidence="1">
    <location>
        <position position="41"/>
    </location>
</feature>
<evidence type="ECO:0000313" key="2">
    <source>
        <dbReference type="Proteomes" id="UP000663879"/>
    </source>
</evidence>
<dbReference type="AlphaFoldDB" id="A0A814G2H8"/>
<name>A0A814G2H8_9BILA</name>
<dbReference type="InterPro" id="IPR015943">
    <property type="entry name" value="WD40/YVTN_repeat-like_dom_sf"/>
</dbReference>